<reference evidence="3" key="1">
    <citation type="submission" date="2021-02" db="EMBL/GenBank/DDBJ databases">
        <authorList>
            <person name="Nowell W R."/>
        </authorList>
    </citation>
    <scope>NUCLEOTIDE SEQUENCE</scope>
</reference>
<sequence length="694" mass="73149">MSIHVLLRFRADVDVLHGSEGQLILSPSASWATYANTVAGSSTCASGSTSSLLNTNLGIQIVNNNTLYIADQNNHRIVVIQPNSTTAAAIIGSGPGSGPTQLNYPKDVFVTSQGIYVLDSSNYRILKFWTNGTNATIVVGITGTAGGALSNTTIGVSYQMFVDSSSNIYVLDYTNHKVLLFPPNSTSGTTGMMIAGTGSAGSAPNMLYNPRGMFVDSASAMYIADTYNNRIQYWVNGACYGSTVAGTGTLGSSLSQLYYPVAVIVDVNQYMYITDQFNNRILRWLVGSCVGQCIAACASTAAGQGANQVYYSVRVVFDGVGSLYVSDSANNRVQQFMILNNSTQTTGITQIVTSPITSTPSIISTTLSPQSQLVLSPSASWLLNATTVAGSSAGTSGSTSSLLNTNLGIQIVNNNTLYIADQNNHRIVVIQPNSTTAAAIIGSGPGSGPTQLNYPKDVFVTSQGIYVLDSSNYRILKFWTNGTNATIVVGITGTAGGALSNTTIGVSYQMFVDSSSNIYVLDYTNHKVLLFPPNSTSGTTGMMIAGTGSAGSAPNMLYNPRGMFVDSASAMYIADTYNNRIQYWVNGACYGSTVAGTGTLGSSLSQLYYPVAVIVDVNQYMYITDQFNNRILRWLVGSCVGQCIAACASTAAGQGANQVYYSVRVVFDGAGSLYVSDSANSRVQQFMIATSSSK</sequence>
<keyword evidence="1" id="KW-0677">Repeat</keyword>
<dbReference type="SUPFAM" id="SSF63829">
    <property type="entry name" value="Calcium-dependent phosphotriesterase"/>
    <property type="match status" value="1"/>
</dbReference>
<dbReference type="Gene3D" id="2.40.10.500">
    <property type="match status" value="1"/>
</dbReference>
<dbReference type="InterPro" id="IPR050952">
    <property type="entry name" value="TRIM-NHL_E3_ligases"/>
</dbReference>
<name>A0A814YVT8_9BILA</name>
<dbReference type="EMBL" id="CAJNON010000387">
    <property type="protein sequence ID" value="CAF1235401.1"/>
    <property type="molecule type" value="Genomic_DNA"/>
</dbReference>
<evidence type="ECO:0000313" key="4">
    <source>
        <dbReference type="Proteomes" id="UP000663891"/>
    </source>
</evidence>
<feature type="repeat" description="NHL" evidence="2">
    <location>
        <begin position="96"/>
        <end position="131"/>
    </location>
</feature>
<dbReference type="Proteomes" id="UP000663891">
    <property type="component" value="Unassembled WGS sequence"/>
</dbReference>
<evidence type="ECO:0008006" key="5">
    <source>
        <dbReference type="Google" id="ProtNLM"/>
    </source>
</evidence>
<accession>A0A814YVT8</accession>
<comment type="caution">
    <text evidence="3">The sequence shown here is derived from an EMBL/GenBank/DDBJ whole genome shotgun (WGS) entry which is preliminary data.</text>
</comment>
<dbReference type="AlphaFoldDB" id="A0A814YVT8"/>
<organism evidence="3 4">
    <name type="scientific">Adineta steineri</name>
    <dbReference type="NCBI Taxonomy" id="433720"/>
    <lineage>
        <taxon>Eukaryota</taxon>
        <taxon>Metazoa</taxon>
        <taxon>Spiralia</taxon>
        <taxon>Gnathifera</taxon>
        <taxon>Rotifera</taxon>
        <taxon>Eurotatoria</taxon>
        <taxon>Bdelloidea</taxon>
        <taxon>Adinetida</taxon>
        <taxon>Adinetidae</taxon>
        <taxon>Adineta</taxon>
    </lineage>
</organism>
<protein>
    <recommendedName>
        <fullName evidence="5">NHL repeat containing protein</fullName>
    </recommendedName>
</protein>
<dbReference type="Gene3D" id="2.120.10.30">
    <property type="entry name" value="TolB, C-terminal domain"/>
    <property type="match status" value="4"/>
</dbReference>
<dbReference type="SUPFAM" id="SSF101898">
    <property type="entry name" value="NHL repeat"/>
    <property type="match status" value="1"/>
</dbReference>
<dbReference type="InterPro" id="IPR011042">
    <property type="entry name" value="6-blade_b-propeller_TolB-like"/>
</dbReference>
<dbReference type="PANTHER" id="PTHR24104">
    <property type="entry name" value="E3 UBIQUITIN-PROTEIN LIGASE NHLRC1-RELATED"/>
    <property type="match status" value="1"/>
</dbReference>
<evidence type="ECO:0000313" key="3">
    <source>
        <dbReference type="EMBL" id="CAF1235401.1"/>
    </source>
</evidence>
<dbReference type="PANTHER" id="PTHR24104:SF25">
    <property type="entry name" value="PROTEIN LIN-41"/>
    <property type="match status" value="1"/>
</dbReference>
<dbReference type="PROSITE" id="PS51125">
    <property type="entry name" value="NHL"/>
    <property type="match status" value="2"/>
</dbReference>
<dbReference type="OrthoDB" id="10059094at2759"/>
<gene>
    <name evidence="3" type="ORF">VCS650_LOCUS27485</name>
</gene>
<dbReference type="CDD" id="cd05819">
    <property type="entry name" value="NHL"/>
    <property type="match status" value="2"/>
</dbReference>
<dbReference type="GO" id="GO:0008270">
    <property type="term" value="F:zinc ion binding"/>
    <property type="evidence" value="ECO:0007669"/>
    <property type="project" value="UniProtKB-KW"/>
</dbReference>
<evidence type="ECO:0000256" key="2">
    <source>
        <dbReference type="PROSITE-ProRule" id="PRU00504"/>
    </source>
</evidence>
<feature type="repeat" description="NHL" evidence="2">
    <location>
        <begin position="446"/>
        <end position="481"/>
    </location>
</feature>
<proteinExistence type="predicted"/>
<dbReference type="InterPro" id="IPR001258">
    <property type="entry name" value="NHL_repeat"/>
</dbReference>
<evidence type="ECO:0000256" key="1">
    <source>
        <dbReference type="ARBA" id="ARBA00022737"/>
    </source>
</evidence>